<dbReference type="OrthoDB" id="776586at2759"/>
<feature type="compositionally biased region" description="Low complexity" evidence="4">
    <location>
        <begin position="88"/>
        <end position="104"/>
    </location>
</feature>
<dbReference type="EMBL" id="CM003532">
    <property type="protein sequence ID" value="RCV27338.1"/>
    <property type="molecule type" value="Genomic_DNA"/>
</dbReference>
<dbReference type="PANTHER" id="PTHR33402">
    <property type="entry name" value="VQ MOTIF-CONTAINING PROTEIN 11-LIKE"/>
    <property type="match status" value="1"/>
</dbReference>
<protein>
    <recommendedName>
        <fullName evidence="5">VQ domain-containing protein</fullName>
    </recommendedName>
</protein>
<evidence type="ECO:0000313" key="6">
    <source>
        <dbReference type="EMBL" id="RCV27338.1"/>
    </source>
</evidence>
<reference evidence="6" key="2">
    <citation type="submission" date="2015-07" db="EMBL/GenBank/DDBJ databases">
        <authorList>
            <person name="Noorani M."/>
        </authorList>
    </citation>
    <scope>NUCLEOTIDE SEQUENCE</scope>
    <source>
        <strain evidence="6">Yugu1</strain>
    </source>
</reference>
<feature type="compositionally biased region" description="Low complexity" evidence="4">
    <location>
        <begin position="40"/>
        <end position="57"/>
    </location>
</feature>
<feature type="domain" description="VQ" evidence="5">
    <location>
        <begin position="131"/>
        <end position="156"/>
    </location>
</feature>
<evidence type="ECO:0000259" key="5">
    <source>
        <dbReference type="Pfam" id="PF05678"/>
    </source>
</evidence>
<dbReference type="InterPro" id="IPR008889">
    <property type="entry name" value="VQ"/>
</dbReference>
<dbReference type="KEGG" id="sita:101767479"/>
<sequence>MHPKSHSHHQQCTSNSHPPLFLSSYLPTLFLHSNPPPPLVASSPSPFSSSSSPSSSPTPKPRKETHTHSMEVSTKQLLPVPHRQDPNSPSSSTSSSSSSSTSPSHPHHHRAQPHNLPPSPRPIPRTIDTTPFPTTFVQADTTSFKQVVQMLTGAEQPAKNDATTAAAAAGSSGSAGTSGGGQAAGGPCRPKKPSFKLYERRSSMKNLKMIAPLAMGPPPSPRRATPEILSPSVLDFPSLRLSSPVTPLTGDPFNRSPASTSSSEEAERAAIAERGFFLHPSPRGAEPPRLLPLFPVTSPRMAAPAAAPSE</sequence>
<evidence type="ECO:0000256" key="3">
    <source>
        <dbReference type="ARBA" id="ARBA00023242"/>
    </source>
</evidence>
<feature type="region of interest" description="Disordered" evidence="4">
    <location>
        <begin position="1"/>
        <end position="20"/>
    </location>
</feature>
<dbReference type="STRING" id="4555.A0A368RB82"/>
<dbReference type="PRINTS" id="PR01217">
    <property type="entry name" value="PRICHEXTENSN"/>
</dbReference>
<feature type="region of interest" description="Disordered" evidence="4">
    <location>
        <begin position="28"/>
        <end position="138"/>
    </location>
</feature>
<name>A0A368RB82_SETIT</name>
<keyword evidence="2" id="KW-0597">Phosphoprotein</keyword>
<dbReference type="InterPro" id="IPR039611">
    <property type="entry name" value="VQ_4/11/13/19/31/33"/>
</dbReference>
<feature type="compositionally biased region" description="Low complexity" evidence="4">
    <location>
        <begin position="162"/>
        <end position="175"/>
    </location>
</feature>
<feature type="region of interest" description="Disordered" evidence="4">
    <location>
        <begin position="244"/>
        <end position="273"/>
    </location>
</feature>
<keyword evidence="3" id="KW-0539">Nucleus</keyword>
<evidence type="ECO:0000256" key="4">
    <source>
        <dbReference type="SAM" id="MobiDB-lite"/>
    </source>
</evidence>
<dbReference type="GO" id="GO:0005634">
    <property type="term" value="C:nucleus"/>
    <property type="evidence" value="ECO:0007669"/>
    <property type="project" value="UniProtKB-SubCell"/>
</dbReference>
<organism evidence="6">
    <name type="scientific">Setaria italica</name>
    <name type="common">Foxtail millet</name>
    <name type="synonym">Panicum italicum</name>
    <dbReference type="NCBI Taxonomy" id="4555"/>
    <lineage>
        <taxon>Eukaryota</taxon>
        <taxon>Viridiplantae</taxon>
        <taxon>Streptophyta</taxon>
        <taxon>Embryophyta</taxon>
        <taxon>Tracheophyta</taxon>
        <taxon>Spermatophyta</taxon>
        <taxon>Magnoliopsida</taxon>
        <taxon>Liliopsida</taxon>
        <taxon>Poales</taxon>
        <taxon>Poaceae</taxon>
        <taxon>PACMAD clade</taxon>
        <taxon>Panicoideae</taxon>
        <taxon>Panicodae</taxon>
        <taxon>Paniceae</taxon>
        <taxon>Cenchrinae</taxon>
        <taxon>Setaria</taxon>
    </lineage>
</organism>
<dbReference type="PANTHER" id="PTHR33402:SF16">
    <property type="entry name" value="VQ MOTIF-CONTAINING PROTEIN 13-RELATED"/>
    <property type="match status" value="1"/>
</dbReference>
<evidence type="ECO:0000256" key="2">
    <source>
        <dbReference type="ARBA" id="ARBA00022553"/>
    </source>
</evidence>
<reference evidence="6" key="1">
    <citation type="journal article" date="2012" name="Nat. Biotechnol.">
        <title>Reference genome sequence of the model plant Setaria.</title>
        <authorList>
            <person name="Bennetzen J.L."/>
            <person name="Schmutz J."/>
            <person name="Wang H."/>
            <person name="Percifield R."/>
            <person name="Hawkins J."/>
            <person name="Pontaroli A.C."/>
            <person name="Estep M."/>
            <person name="Feng L."/>
            <person name="Vaughn J.N."/>
            <person name="Grimwood J."/>
            <person name="Jenkins J."/>
            <person name="Barry K."/>
            <person name="Lindquist E."/>
            <person name="Hellsten U."/>
            <person name="Deshpande S."/>
            <person name="Wang X."/>
            <person name="Wu X."/>
            <person name="Mitros T."/>
            <person name="Triplett J."/>
            <person name="Yang X."/>
            <person name="Ye C.Y."/>
            <person name="Mauro-Herrera M."/>
            <person name="Wang L."/>
            <person name="Li P."/>
            <person name="Sharma M."/>
            <person name="Sharma R."/>
            <person name="Ronald P.C."/>
            <person name="Panaud O."/>
            <person name="Kellogg E.A."/>
            <person name="Brutnell T.P."/>
            <person name="Doust A.N."/>
            <person name="Tuskan G.A."/>
            <person name="Rokhsar D."/>
            <person name="Devos K.M."/>
        </authorList>
    </citation>
    <scope>NUCLEOTIDE SEQUENCE [LARGE SCALE GENOMIC DNA]</scope>
    <source>
        <strain evidence="6">Yugu1</strain>
    </source>
</reference>
<accession>A0A368RB82</accession>
<dbReference type="Pfam" id="PF05678">
    <property type="entry name" value="VQ"/>
    <property type="match status" value="1"/>
</dbReference>
<feature type="compositionally biased region" description="Low complexity" evidence="4">
    <location>
        <begin position="124"/>
        <end position="136"/>
    </location>
</feature>
<feature type="region of interest" description="Disordered" evidence="4">
    <location>
        <begin position="156"/>
        <end position="194"/>
    </location>
</feature>
<gene>
    <name evidence="6" type="ORF">SETIT_5G316700v2</name>
</gene>
<dbReference type="AlphaFoldDB" id="A0A368RB82"/>
<comment type="subcellular location">
    <subcellularLocation>
        <location evidence="1">Nucleus</location>
    </subcellularLocation>
</comment>
<proteinExistence type="predicted"/>
<evidence type="ECO:0000256" key="1">
    <source>
        <dbReference type="ARBA" id="ARBA00004123"/>
    </source>
</evidence>